<sequence>MKFNTSDRKLLRELQRDGNQPLARIAKNCAMAQSTVWRKIQEFEARGTILRRVALLSPAQLDCKLTVLAAITLTDHSEKVVSGFVELARRHPEIVECLSTSGGSDYRLKIRIGDVEAYEAFLTHVMLRSPFVKEVHSSFVLKEIKSTTELPI</sequence>
<dbReference type="PROSITE" id="PS50956">
    <property type="entry name" value="HTH_ASNC_2"/>
    <property type="match status" value="1"/>
</dbReference>
<name>A0A858SM08_9RHOB</name>
<dbReference type="PANTHER" id="PTHR30154">
    <property type="entry name" value="LEUCINE-RESPONSIVE REGULATORY PROTEIN"/>
    <property type="match status" value="1"/>
</dbReference>
<dbReference type="Pfam" id="PF01037">
    <property type="entry name" value="AsnC_trans_reg"/>
    <property type="match status" value="1"/>
</dbReference>
<dbReference type="InterPro" id="IPR011008">
    <property type="entry name" value="Dimeric_a/b-barrel"/>
</dbReference>
<evidence type="ECO:0000259" key="4">
    <source>
        <dbReference type="PROSITE" id="PS50956"/>
    </source>
</evidence>
<dbReference type="Gene3D" id="1.10.10.10">
    <property type="entry name" value="Winged helix-like DNA-binding domain superfamily/Winged helix DNA-binding domain"/>
    <property type="match status" value="1"/>
</dbReference>
<keyword evidence="1" id="KW-0805">Transcription regulation</keyword>
<dbReference type="Pfam" id="PF13412">
    <property type="entry name" value="HTH_24"/>
    <property type="match status" value="1"/>
</dbReference>
<organism evidence="5 6">
    <name type="scientific">Roseobacter ponti</name>
    <dbReference type="NCBI Taxonomy" id="1891787"/>
    <lineage>
        <taxon>Bacteria</taxon>
        <taxon>Pseudomonadati</taxon>
        <taxon>Pseudomonadota</taxon>
        <taxon>Alphaproteobacteria</taxon>
        <taxon>Rhodobacterales</taxon>
        <taxon>Roseobacteraceae</taxon>
        <taxon>Roseobacter</taxon>
    </lineage>
</organism>
<dbReference type="GO" id="GO:0043200">
    <property type="term" value="P:response to amino acid"/>
    <property type="evidence" value="ECO:0007669"/>
    <property type="project" value="TreeGrafter"/>
</dbReference>
<dbReference type="Gene3D" id="3.30.70.920">
    <property type="match status" value="1"/>
</dbReference>
<protein>
    <submittedName>
        <fullName evidence="5">Lrp/AsnC family transcriptional regulator</fullName>
    </submittedName>
</protein>
<dbReference type="InterPro" id="IPR036388">
    <property type="entry name" value="WH-like_DNA-bd_sf"/>
</dbReference>
<dbReference type="RefSeq" id="WP_169639145.1">
    <property type="nucleotide sequence ID" value="NZ_CP048788.1"/>
</dbReference>
<evidence type="ECO:0000313" key="6">
    <source>
        <dbReference type="Proteomes" id="UP000503308"/>
    </source>
</evidence>
<dbReference type="SUPFAM" id="SSF54909">
    <property type="entry name" value="Dimeric alpha+beta barrel"/>
    <property type="match status" value="1"/>
</dbReference>
<dbReference type="InterPro" id="IPR019887">
    <property type="entry name" value="Tscrpt_reg_AsnC/Lrp_C"/>
</dbReference>
<dbReference type="InterPro" id="IPR000485">
    <property type="entry name" value="AsnC-type_HTH_dom"/>
</dbReference>
<dbReference type="GO" id="GO:0005829">
    <property type="term" value="C:cytosol"/>
    <property type="evidence" value="ECO:0007669"/>
    <property type="project" value="TreeGrafter"/>
</dbReference>
<evidence type="ECO:0000256" key="2">
    <source>
        <dbReference type="ARBA" id="ARBA00023125"/>
    </source>
</evidence>
<keyword evidence="3" id="KW-0804">Transcription</keyword>
<proteinExistence type="predicted"/>
<accession>A0A858SM08</accession>
<feature type="domain" description="HTH asnC-type" evidence="4">
    <location>
        <begin position="7"/>
        <end position="85"/>
    </location>
</feature>
<gene>
    <name evidence="5" type="ORF">G3256_01410</name>
</gene>
<keyword evidence="2" id="KW-0238">DNA-binding</keyword>
<dbReference type="Proteomes" id="UP000503308">
    <property type="component" value="Chromosome"/>
</dbReference>
<dbReference type="KEGG" id="rpon:G3256_01410"/>
<evidence type="ECO:0000256" key="1">
    <source>
        <dbReference type="ARBA" id="ARBA00023015"/>
    </source>
</evidence>
<dbReference type="InterPro" id="IPR019888">
    <property type="entry name" value="Tscrpt_reg_AsnC-like"/>
</dbReference>
<keyword evidence="6" id="KW-1185">Reference proteome</keyword>
<evidence type="ECO:0000256" key="3">
    <source>
        <dbReference type="ARBA" id="ARBA00023163"/>
    </source>
</evidence>
<dbReference type="SMART" id="SM00344">
    <property type="entry name" value="HTH_ASNC"/>
    <property type="match status" value="1"/>
</dbReference>
<evidence type="ECO:0000313" key="5">
    <source>
        <dbReference type="EMBL" id="QJF49919.1"/>
    </source>
</evidence>
<dbReference type="AlphaFoldDB" id="A0A858SM08"/>
<dbReference type="InterPro" id="IPR036390">
    <property type="entry name" value="WH_DNA-bd_sf"/>
</dbReference>
<dbReference type="SUPFAM" id="SSF46785">
    <property type="entry name" value="Winged helix' DNA-binding domain"/>
    <property type="match status" value="1"/>
</dbReference>
<dbReference type="GO" id="GO:0043565">
    <property type="term" value="F:sequence-specific DNA binding"/>
    <property type="evidence" value="ECO:0007669"/>
    <property type="project" value="InterPro"/>
</dbReference>
<dbReference type="PANTHER" id="PTHR30154:SF34">
    <property type="entry name" value="TRANSCRIPTIONAL REGULATOR AZLB"/>
    <property type="match status" value="1"/>
</dbReference>
<dbReference type="EMBL" id="CP048788">
    <property type="protein sequence ID" value="QJF49919.1"/>
    <property type="molecule type" value="Genomic_DNA"/>
</dbReference>
<reference evidence="5 6" key="1">
    <citation type="submission" date="2020-02" db="EMBL/GenBank/DDBJ databases">
        <title>Genome sequence of Roseobacter ponti.</title>
        <authorList>
            <person name="Hollensteiner J."/>
            <person name="Schneider D."/>
            <person name="Poehlein A."/>
            <person name="Daniel R."/>
        </authorList>
    </citation>
    <scope>NUCLEOTIDE SEQUENCE [LARGE SCALE GENOMIC DNA]</scope>
    <source>
        <strain evidence="5 6">DSM 106830</strain>
    </source>
</reference>